<sequence>MQNSPKPKVLKMCELTEWARFCGRQACAEAISKYIHSKKYFFKKTFLMSREKWKSEPDLIASTTRSTDSKDRGSWITRHLSMKRKKRGHGAGSDDKNSSSPSIAETARGGSAPELNLPCSPEPERKGIGSMRRPSCFENVVPVNIMPKLRMTNDVRRRGEVGIAAISEEPPRMEPPKILETDFDNDMERLAES</sequence>
<keyword evidence="3" id="KW-1185">Reference proteome</keyword>
<evidence type="ECO:0000256" key="1">
    <source>
        <dbReference type="SAM" id="MobiDB-lite"/>
    </source>
</evidence>
<name>A0AAD9MRL8_9ANNE</name>
<proteinExistence type="predicted"/>
<protein>
    <submittedName>
        <fullName evidence="2">Uncharacterized protein</fullName>
    </submittedName>
</protein>
<dbReference type="Proteomes" id="UP001208570">
    <property type="component" value="Unassembled WGS sequence"/>
</dbReference>
<evidence type="ECO:0000313" key="3">
    <source>
        <dbReference type="Proteomes" id="UP001208570"/>
    </source>
</evidence>
<feature type="compositionally biased region" description="Basic residues" evidence="1">
    <location>
        <begin position="80"/>
        <end position="89"/>
    </location>
</feature>
<feature type="region of interest" description="Disordered" evidence="1">
    <location>
        <begin position="61"/>
        <end position="131"/>
    </location>
</feature>
<evidence type="ECO:0000313" key="2">
    <source>
        <dbReference type="EMBL" id="KAK2141281.1"/>
    </source>
</evidence>
<dbReference type="EMBL" id="JAODUP010001129">
    <property type="protein sequence ID" value="KAK2141281.1"/>
    <property type="molecule type" value="Genomic_DNA"/>
</dbReference>
<accession>A0AAD9MRL8</accession>
<dbReference type="AlphaFoldDB" id="A0AAD9MRL8"/>
<reference evidence="2" key="1">
    <citation type="journal article" date="2023" name="Mol. Biol. Evol.">
        <title>Third-Generation Sequencing Reveals the Adaptive Role of the Epigenome in Three Deep-Sea Polychaetes.</title>
        <authorList>
            <person name="Perez M."/>
            <person name="Aroh O."/>
            <person name="Sun Y."/>
            <person name="Lan Y."/>
            <person name="Juniper S.K."/>
            <person name="Young C.R."/>
            <person name="Angers B."/>
            <person name="Qian P.Y."/>
        </authorList>
    </citation>
    <scope>NUCLEOTIDE SEQUENCE</scope>
    <source>
        <strain evidence="2">P08H-3</strain>
    </source>
</reference>
<gene>
    <name evidence="2" type="ORF">LSH36_1129g00056</name>
</gene>
<organism evidence="2 3">
    <name type="scientific">Paralvinella palmiformis</name>
    <dbReference type="NCBI Taxonomy" id="53620"/>
    <lineage>
        <taxon>Eukaryota</taxon>
        <taxon>Metazoa</taxon>
        <taxon>Spiralia</taxon>
        <taxon>Lophotrochozoa</taxon>
        <taxon>Annelida</taxon>
        <taxon>Polychaeta</taxon>
        <taxon>Sedentaria</taxon>
        <taxon>Canalipalpata</taxon>
        <taxon>Terebellida</taxon>
        <taxon>Terebelliformia</taxon>
        <taxon>Alvinellidae</taxon>
        <taxon>Paralvinella</taxon>
    </lineage>
</organism>
<comment type="caution">
    <text evidence="2">The sequence shown here is derived from an EMBL/GenBank/DDBJ whole genome shotgun (WGS) entry which is preliminary data.</text>
</comment>